<protein>
    <submittedName>
        <fullName evidence="1">Uncharacterized protein</fullName>
    </submittedName>
</protein>
<name>A0AA35VRF8_9HYPO</name>
<dbReference type="AlphaFoldDB" id="A0AA35VRF8"/>
<reference evidence="1" key="1">
    <citation type="submission" date="2023-01" db="EMBL/GenBank/DDBJ databases">
        <authorList>
            <person name="Piombo E."/>
        </authorList>
    </citation>
    <scope>NUCLEOTIDE SEQUENCE</scope>
</reference>
<gene>
    <name evidence="1" type="ORF">CCHLO57077_00009570</name>
</gene>
<comment type="caution">
    <text evidence="1">The sequence shown here is derived from an EMBL/GenBank/DDBJ whole genome shotgun (WGS) entry which is preliminary data.</text>
</comment>
<evidence type="ECO:0000313" key="1">
    <source>
        <dbReference type="EMBL" id="CAI6099284.1"/>
    </source>
</evidence>
<accession>A0AA35VRF8</accession>
<sequence length="60" mass="6434">MATARQEAAQYRQAHQKINHTGNVLDGLENGLAARSVSGFTAAVPPFTVGKNFMSAHAMY</sequence>
<proteinExistence type="predicted"/>
<keyword evidence="2" id="KW-1185">Reference proteome</keyword>
<dbReference type="EMBL" id="CABFNP030001316">
    <property type="protein sequence ID" value="CAI6099284.1"/>
    <property type="molecule type" value="Genomic_DNA"/>
</dbReference>
<evidence type="ECO:0000313" key="2">
    <source>
        <dbReference type="Proteomes" id="UP001160390"/>
    </source>
</evidence>
<organism evidence="1 2">
    <name type="scientific">Clonostachys chloroleuca</name>
    <dbReference type="NCBI Taxonomy" id="1926264"/>
    <lineage>
        <taxon>Eukaryota</taxon>
        <taxon>Fungi</taxon>
        <taxon>Dikarya</taxon>
        <taxon>Ascomycota</taxon>
        <taxon>Pezizomycotina</taxon>
        <taxon>Sordariomycetes</taxon>
        <taxon>Hypocreomycetidae</taxon>
        <taxon>Hypocreales</taxon>
        <taxon>Bionectriaceae</taxon>
        <taxon>Clonostachys</taxon>
    </lineage>
</organism>
<dbReference type="Proteomes" id="UP001160390">
    <property type="component" value="Unassembled WGS sequence"/>
</dbReference>